<evidence type="ECO:0000259" key="1">
    <source>
        <dbReference type="Pfam" id="PF15599"/>
    </source>
</evidence>
<name>A0ABP9C825_9GAMM</name>
<dbReference type="Pfam" id="PF15599">
    <property type="entry name" value="Imm63"/>
    <property type="match status" value="1"/>
</dbReference>
<sequence length="134" mass="15778">MDRLQQFKQAFKKICNKIGHEWPLYAAPQHDGSPHVEISGDQLSYVVTERGSEFERRTTTSQDDLLYWLASDMVFSIAGHYELNHRELGRDSRRIMFARELELMGRINPAWRGRKEAEIMDILARHPYRDENEA</sequence>
<protein>
    <recommendedName>
        <fullName evidence="1">Immunity protein 63 domain-containing protein</fullName>
    </recommendedName>
</protein>
<gene>
    <name evidence="2" type="ORF">GCM10023307_35660</name>
</gene>
<proteinExistence type="predicted"/>
<evidence type="ECO:0000313" key="3">
    <source>
        <dbReference type="Proteomes" id="UP001499959"/>
    </source>
</evidence>
<dbReference type="InterPro" id="IPR028952">
    <property type="entry name" value="Imm63"/>
</dbReference>
<accession>A0ABP9C825</accession>
<evidence type="ECO:0000313" key="2">
    <source>
        <dbReference type="EMBL" id="GAA4805954.1"/>
    </source>
</evidence>
<dbReference type="Proteomes" id="UP001499959">
    <property type="component" value="Unassembled WGS sequence"/>
</dbReference>
<keyword evidence="3" id="KW-1185">Reference proteome</keyword>
<dbReference type="EMBL" id="BAABJE010000027">
    <property type="protein sequence ID" value="GAA4805954.1"/>
    <property type="molecule type" value="Genomic_DNA"/>
</dbReference>
<organism evidence="2 3">
    <name type="scientific">Lysobacter hankyongensis</name>
    <dbReference type="NCBI Taxonomy" id="1176535"/>
    <lineage>
        <taxon>Bacteria</taxon>
        <taxon>Pseudomonadati</taxon>
        <taxon>Pseudomonadota</taxon>
        <taxon>Gammaproteobacteria</taxon>
        <taxon>Lysobacterales</taxon>
        <taxon>Lysobacteraceae</taxon>
        <taxon>Lysobacter</taxon>
    </lineage>
</organism>
<dbReference type="RefSeq" id="WP_345304726.1">
    <property type="nucleotide sequence ID" value="NZ_BAABJE010000027.1"/>
</dbReference>
<feature type="domain" description="Immunity protein 63" evidence="1">
    <location>
        <begin position="43"/>
        <end position="119"/>
    </location>
</feature>
<reference evidence="3" key="1">
    <citation type="journal article" date="2019" name="Int. J. Syst. Evol. Microbiol.">
        <title>The Global Catalogue of Microorganisms (GCM) 10K type strain sequencing project: providing services to taxonomists for standard genome sequencing and annotation.</title>
        <authorList>
            <consortium name="The Broad Institute Genomics Platform"/>
            <consortium name="The Broad Institute Genome Sequencing Center for Infectious Disease"/>
            <person name="Wu L."/>
            <person name="Ma J."/>
        </authorList>
    </citation>
    <scope>NUCLEOTIDE SEQUENCE [LARGE SCALE GENOMIC DNA]</scope>
    <source>
        <strain evidence="3">JCM 18204</strain>
    </source>
</reference>
<comment type="caution">
    <text evidence="2">The sequence shown here is derived from an EMBL/GenBank/DDBJ whole genome shotgun (WGS) entry which is preliminary data.</text>
</comment>